<protein>
    <recommendedName>
        <fullName evidence="1">Calcineurin-like phosphoesterase domain-containing protein</fullName>
    </recommendedName>
</protein>
<dbReference type="SUPFAM" id="SSF56300">
    <property type="entry name" value="Metallo-dependent phosphatases"/>
    <property type="match status" value="1"/>
</dbReference>
<dbReference type="Pfam" id="PF00149">
    <property type="entry name" value="Metallophos"/>
    <property type="match status" value="1"/>
</dbReference>
<dbReference type="EMBL" id="PDXA01000003">
    <property type="protein sequence ID" value="RYN60127.1"/>
    <property type="molecule type" value="Genomic_DNA"/>
</dbReference>
<dbReference type="Proteomes" id="UP000292402">
    <property type="component" value="Unassembled WGS sequence"/>
</dbReference>
<sequence>MDPGRMSASHAVTHLLTTDRQRASRSLAMLLAYLNPWYRPESDFEPTPFVALLFRAPVKLLLYHSYHLLAYLRSTPKPLQQPPVRVVCISDTHNHIPEDVPEGDLLIHAGDMTNGGSVAEIQKQIDWLSSLPHREIVVVGGNHDTFLDPRTRPSLSEEQRTGKLNWKRVHYLQHRRLSLTIRVEPRDGVQTDASTPLLAAEQNQRRIRIYGAPQIPACGPMDIHAFQYERGRDAWSETVPEDIDILITHTPPRFHLDLSLPTGIGCEYLFAEVKRVKPTLHVFGHVHWGAGRTVVYWDKAHDAYVRGLSIKSKWTRGLLNPKLWWNIVRVAYRGIRELLWDRVWGGQSPNTIMVNAAQTIGNTGKLGNPIQVVDI</sequence>
<reference evidence="3" key="1">
    <citation type="journal article" date="2019" name="bioRxiv">
        <title>Genomics, evolutionary history and diagnostics of the Alternaria alternata species group including apple and Asian pear pathotypes.</title>
        <authorList>
            <person name="Armitage A.D."/>
            <person name="Cockerton H.M."/>
            <person name="Sreenivasaprasad S."/>
            <person name="Woodhall J.W."/>
            <person name="Lane C.R."/>
            <person name="Harrison R.J."/>
            <person name="Clarkson J.P."/>
        </authorList>
    </citation>
    <scope>NUCLEOTIDE SEQUENCE [LARGE SCALE GENOMIC DNA]</scope>
    <source>
        <strain evidence="3">FERA 1082</strain>
    </source>
</reference>
<dbReference type="PANTHER" id="PTHR12905">
    <property type="entry name" value="METALLOPHOSPHOESTERASE"/>
    <property type="match status" value="1"/>
</dbReference>
<organism evidence="2 3">
    <name type="scientific">Alternaria tenuissima</name>
    <dbReference type="NCBI Taxonomy" id="119927"/>
    <lineage>
        <taxon>Eukaryota</taxon>
        <taxon>Fungi</taxon>
        <taxon>Dikarya</taxon>
        <taxon>Ascomycota</taxon>
        <taxon>Pezizomycotina</taxon>
        <taxon>Dothideomycetes</taxon>
        <taxon>Pleosporomycetidae</taxon>
        <taxon>Pleosporales</taxon>
        <taxon>Pleosporineae</taxon>
        <taxon>Pleosporaceae</taxon>
        <taxon>Alternaria</taxon>
        <taxon>Alternaria sect. Alternaria</taxon>
        <taxon>Alternaria alternata complex</taxon>
    </lineage>
</organism>
<evidence type="ECO:0000259" key="1">
    <source>
        <dbReference type="Pfam" id="PF00149"/>
    </source>
</evidence>
<dbReference type="InterPro" id="IPR004843">
    <property type="entry name" value="Calcineurin-like_PHP"/>
</dbReference>
<dbReference type="InterPro" id="IPR051693">
    <property type="entry name" value="UPF0046_metallophosphoest"/>
</dbReference>
<evidence type="ECO:0000313" key="3">
    <source>
        <dbReference type="Proteomes" id="UP000292402"/>
    </source>
</evidence>
<accession>A0A4Q4MX14</accession>
<dbReference type="Gene3D" id="3.60.21.10">
    <property type="match status" value="1"/>
</dbReference>
<proteinExistence type="predicted"/>
<feature type="domain" description="Calcineurin-like phosphoesterase" evidence="1">
    <location>
        <begin position="85"/>
        <end position="288"/>
    </location>
</feature>
<dbReference type="CDD" id="cd07379">
    <property type="entry name" value="MPP_239FB"/>
    <property type="match status" value="1"/>
</dbReference>
<dbReference type="PANTHER" id="PTHR12905:SF18">
    <property type="entry name" value="ESTER HYDROLASE, PUTATIVE (AFU_ORTHOLOGUE AFUA_4G03130)-RELATED"/>
    <property type="match status" value="1"/>
</dbReference>
<gene>
    <name evidence="2" type="ORF">AA0114_g1358</name>
</gene>
<evidence type="ECO:0000313" key="2">
    <source>
        <dbReference type="EMBL" id="RYN60127.1"/>
    </source>
</evidence>
<comment type="caution">
    <text evidence="2">The sequence shown here is derived from an EMBL/GenBank/DDBJ whole genome shotgun (WGS) entry which is preliminary data.</text>
</comment>
<dbReference type="GO" id="GO:0016787">
    <property type="term" value="F:hydrolase activity"/>
    <property type="evidence" value="ECO:0007669"/>
    <property type="project" value="InterPro"/>
</dbReference>
<name>A0A4Q4MX14_9PLEO</name>
<dbReference type="AlphaFoldDB" id="A0A4Q4MX14"/>
<dbReference type="InterPro" id="IPR029052">
    <property type="entry name" value="Metallo-depent_PP-like"/>
</dbReference>